<evidence type="ECO:0000313" key="1">
    <source>
        <dbReference type="EMBL" id="CAD8109472.1"/>
    </source>
</evidence>
<sequence length="64" mass="7920">MMIKLLLSFQPSIIYHLDDHKIKKINKKHIQIFYFFLCFQLQSNFQSYHQKCNNIKIQQQFQDN</sequence>
<dbReference type="AlphaFoldDB" id="A0A8S1Q2V2"/>
<gene>
    <name evidence="1" type="ORF">PPRIM_AZ9-3.1.T1400160</name>
</gene>
<dbReference type="Proteomes" id="UP000688137">
    <property type="component" value="Unassembled WGS sequence"/>
</dbReference>
<accession>A0A8S1Q2V2</accession>
<comment type="caution">
    <text evidence="1">The sequence shown here is derived from an EMBL/GenBank/DDBJ whole genome shotgun (WGS) entry which is preliminary data.</text>
</comment>
<dbReference type="EMBL" id="CAJJDM010000144">
    <property type="protein sequence ID" value="CAD8109472.1"/>
    <property type="molecule type" value="Genomic_DNA"/>
</dbReference>
<name>A0A8S1Q2V2_PARPR</name>
<reference evidence="1" key="1">
    <citation type="submission" date="2021-01" db="EMBL/GenBank/DDBJ databases">
        <authorList>
            <consortium name="Genoscope - CEA"/>
            <person name="William W."/>
        </authorList>
    </citation>
    <scope>NUCLEOTIDE SEQUENCE</scope>
</reference>
<keyword evidence="2" id="KW-1185">Reference proteome</keyword>
<protein>
    <submittedName>
        <fullName evidence="1">Uncharacterized protein</fullName>
    </submittedName>
</protein>
<organism evidence="1 2">
    <name type="scientific">Paramecium primaurelia</name>
    <dbReference type="NCBI Taxonomy" id="5886"/>
    <lineage>
        <taxon>Eukaryota</taxon>
        <taxon>Sar</taxon>
        <taxon>Alveolata</taxon>
        <taxon>Ciliophora</taxon>
        <taxon>Intramacronucleata</taxon>
        <taxon>Oligohymenophorea</taxon>
        <taxon>Peniculida</taxon>
        <taxon>Parameciidae</taxon>
        <taxon>Paramecium</taxon>
    </lineage>
</organism>
<evidence type="ECO:0000313" key="2">
    <source>
        <dbReference type="Proteomes" id="UP000688137"/>
    </source>
</evidence>
<proteinExistence type="predicted"/>